<evidence type="ECO:0000313" key="4">
    <source>
        <dbReference type="RefSeq" id="XP_042559530.1"/>
    </source>
</evidence>
<feature type="signal peptide" evidence="1">
    <location>
        <begin position="1"/>
        <end position="22"/>
    </location>
</feature>
<keyword evidence="1" id="KW-0732">Signal</keyword>
<dbReference type="PANTHER" id="PTHR46013">
    <property type="entry name" value="VASCULAR CELL ADHESION MOLECULE 1"/>
    <property type="match status" value="1"/>
</dbReference>
<protein>
    <submittedName>
        <fullName evidence="4">B-cell receptor CD22-like</fullName>
    </submittedName>
</protein>
<sequence>MMMSSVTSLSVVILLTIQGVCGEEWSIEYLPKSACGFVGDSVYMFCYTNPRNLSITEVYWTKHNYTDPPPLRDDPEYSNRIREGCNHEKKYCVLVINLLTKLDMGEYYCRITTSIKDQNRIGTPGIYLDVKDAPQTSVSISPPGDIQEGTDVTLTCTSTSDLPVRSYRWYKTYNRIAMEGGKTYTIKHITPEDSGQYKCWPEYECGFQPSSIVHLQVLYPPKNTRIESDPSGEMIERSTVTLTCISEADPPVQTYTWIKKSGAVELKPGKEKTLIFNKIRLEDSGQYLCQAANMIGQQDSPAVSLQVIYTPKNTTVFTTPSGVITKGSSVTLTCSSDANPPVEIFTWFKLNESTPVGSGQQYSITNIRSEDRGQYYCEARNKYGAENSSTVSVSVSGISVSPCFFNDDLTCDCPPPVLHV</sequence>
<dbReference type="KEGG" id="char:122128793"/>
<dbReference type="SMART" id="SM00408">
    <property type="entry name" value="IGc2"/>
    <property type="match status" value="3"/>
</dbReference>
<dbReference type="GeneID" id="122128793"/>
<dbReference type="InterPro" id="IPR003599">
    <property type="entry name" value="Ig_sub"/>
</dbReference>
<dbReference type="PROSITE" id="PS50835">
    <property type="entry name" value="IG_LIKE"/>
    <property type="match status" value="4"/>
</dbReference>
<gene>
    <name evidence="4" type="primary">LOC122128793</name>
</gene>
<dbReference type="PANTHER" id="PTHR46013:SF4">
    <property type="entry name" value="B-CELL RECEPTOR CD22-RELATED"/>
    <property type="match status" value="1"/>
</dbReference>
<reference evidence="4" key="1">
    <citation type="submission" date="2025-08" db="UniProtKB">
        <authorList>
            <consortium name="RefSeq"/>
        </authorList>
    </citation>
    <scope>IDENTIFICATION</scope>
</reference>
<dbReference type="AlphaFoldDB" id="A0A8M1KAM9"/>
<feature type="chain" id="PRO_5035439652" evidence="1">
    <location>
        <begin position="23"/>
        <end position="420"/>
    </location>
</feature>
<dbReference type="Pfam" id="PF13895">
    <property type="entry name" value="Ig_2"/>
    <property type="match status" value="2"/>
</dbReference>
<evidence type="ECO:0000256" key="1">
    <source>
        <dbReference type="SAM" id="SignalP"/>
    </source>
</evidence>
<dbReference type="InterPro" id="IPR007110">
    <property type="entry name" value="Ig-like_dom"/>
</dbReference>
<dbReference type="RefSeq" id="XP_042559530.1">
    <property type="nucleotide sequence ID" value="XM_042703596.1"/>
</dbReference>
<feature type="domain" description="Ig-like" evidence="2">
    <location>
        <begin position="134"/>
        <end position="199"/>
    </location>
</feature>
<dbReference type="Proteomes" id="UP000515152">
    <property type="component" value="Chromosome 24"/>
</dbReference>
<keyword evidence="3" id="KW-1185">Reference proteome</keyword>
<dbReference type="OrthoDB" id="10039395at2759"/>
<feature type="domain" description="Ig-like" evidence="2">
    <location>
        <begin position="221"/>
        <end position="304"/>
    </location>
</feature>
<accession>A0A8M1KAM9</accession>
<evidence type="ECO:0000313" key="3">
    <source>
        <dbReference type="Proteomes" id="UP000515152"/>
    </source>
</evidence>
<dbReference type="SMART" id="SM00409">
    <property type="entry name" value="IG"/>
    <property type="match status" value="4"/>
</dbReference>
<evidence type="ECO:0000259" key="2">
    <source>
        <dbReference type="PROSITE" id="PS50835"/>
    </source>
</evidence>
<feature type="domain" description="Ig-like" evidence="2">
    <location>
        <begin position="311"/>
        <end position="396"/>
    </location>
</feature>
<dbReference type="Pfam" id="PF13927">
    <property type="entry name" value="Ig_3"/>
    <property type="match status" value="1"/>
</dbReference>
<feature type="domain" description="Ig-like" evidence="2">
    <location>
        <begin position="39"/>
        <end position="122"/>
    </location>
</feature>
<organism evidence="3 4">
    <name type="scientific">Clupea harengus</name>
    <name type="common">Atlantic herring</name>
    <dbReference type="NCBI Taxonomy" id="7950"/>
    <lineage>
        <taxon>Eukaryota</taxon>
        <taxon>Metazoa</taxon>
        <taxon>Chordata</taxon>
        <taxon>Craniata</taxon>
        <taxon>Vertebrata</taxon>
        <taxon>Euteleostomi</taxon>
        <taxon>Actinopterygii</taxon>
        <taxon>Neopterygii</taxon>
        <taxon>Teleostei</taxon>
        <taxon>Clupei</taxon>
        <taxon>Clupeiformes</taxon>
        <taxon>Clupeoidei</taxon>
        <taxon>Clupeidae</taxon>
        <taxon>Clupea</taxon>
    </lineage>
</organism>
<dbReference type="InterPro" id="IPR003598">
    <property type="entry name" value="Ig_sub2"/>
</dbReference>
<name>A0A8M1KAM9_CLUHA</name>
<proteinExistence type="predicted"/>